<protein>
    <submittedName>
        <fullName evidence="2">VCBS repeat-containing protein</fullName>
    </submittedName>
</protein>
<dbReference type="Pfam" id="PF13517">
    <property type="entry name" value="FG-GAP_3"/>
    <property type="match status" value="1"/>
</dbReference>
<dbReference type="PANTHER" id="PTHR44103">
    <property type="entry name" value="PROPROTEIN CONVERTASE P"/>
    <property type="match status" value="1"/>
</dbReference>
<dbReference type="InterPro" id="IPR028994">
    <property type="entry name" value="Integrin_alpha_N"/>
</dbReference>
<keyword evidence="1" id="KW-0732">Signal</keyword>
<dbReference type="SUPFAM" id="SSF69318">
    <property type="entry name" value="Integrin alpha N-terminal domain"/>
    <property type="match status" value="2"/>
</dbReference>
<name>A0A842HFR2_9BACT</name>
<dbReference type="Proteomes" id="UP000546464">
    <property type="component" value="Unassembled WGS sequence"/>
</dbReference>
<keyword evidence="3" id="KW-1185">Reference proteome</keyword>
<accession>A0A842HFR2</accession>
<gene>
    <name evidence="2" type="ORF">H5P28_13320</name>
</gene>
<dbReference type="Gene3D" id="2.130.10.130">
    <property type="entry name" value="Integrin alpha, N-terminal"/>
    <property type="match status" value="1"/>
</dbReference>
<evidence type="ECO:0000313" key="2">
    <source>
        <dbReference type="EMBL" id="MBC2595242.1"/>
    </source>
</evidence>
<organism evidence="2 3">
    <name type="scientific">Ruficoccus amylovorans</name>
    <dbReference type="NCBI Taxonomy" id="1804625"/>
    <lineage>
        <taxon>Bacteria</taxon>
        <taxon>Pseudomonadati</taxon>
        <taxon>Verrucomicrobiota</taxon>
        <taxon>Opitutia</taxon>
        <taxon>Puniceicoccales</taxon>
        <taxon>Cerasicoccaceae</taxon>
        <taxon>Ruficoccus</taxon>
    </lineage>
</organism>
<evidence type="ECO:0000313" key="3">
    <source>
        <dbReference type="Proteomes" id="UP000546464"/>
    </source>
</evidence>
<proteinExistence type="predicted"/>
<dbReference type="AlphaFoldDB" id="A0A842HFR2"/>
<dbReference type="PANTHER" id="PTHR44103:SF1">
    <property type="entry name" value="PROPROTEIN CONVERTASE P"/>
    <property type="match status" value="1"/>
</dbReference>
<dbReference type="InterPro" id="IPR013517">
    <property type="entry name" value="FG-GAP"/>
</dbReference>
<reference evidence="2 3" key="1">
    <citation type="submission" date="2020-07" db="EMBL/GenBank/DDBJ databases">
        <authorList>
            <person name="Feng X."/>
        </authorList>
    </citation>
    <scope>NUCLEOTIDE SEQUENCE [LARGE SCALE GENOMIC DNA]</scope>
    <source>
        <strain evidence="2 3">JCM31066</strain>
    </source>
</reference>
<comment type="caution">
    <text evidence="2">The sequence shown here is derived from an EMBL/GenBank/DDBJ whole genome shotgun (WGS) entry which is preliminary data.</text>
</comment>
<evidence type="ECO:0000256" key="1">
    <source>
        <dbReference type="ARBA" id="ARBA00022729"/>
    </source>
</evidence>
<sequence length="651" mass="72163">MPEADSPLQRLPYNAEEGQLADLGVGLWGWPFPYDVNGNGLTDLVLVSGASPYRGTYFFENTGKKDPQTGADVFKKAVYIGPGRNDITPSYMPDGSMRVLGAGVEYPDFLKSGTKKSQKLDIGIDEKDIHQTSGRVRGKQWSYVDYDKNGVMDLIVGVGDWTDYGWDNAYDENGRWTNGPLHGYVYLLRNEGTNDKPSYAAPERLMVDDVPLDVYGMPSPVFADFLQDGKQHLICGEFVDGLTFFENIGTADQPKFARGKRLRYQGELITLPLCMIVVVGYDWNGNGLTDLVVAQEDGLVAVLENTGNIVDGMPEFLPPRMLRQQADEVMFGVLTTPSLVDFDDDGREDIITGNAAGEIGFIKNLGGDPTRWAEPVLLESEGEPIRFIAGPNGSIQGPAEYKWGYTNLSTGDWDGDGKPDIMVSTITGNIYWFKNLGNGPDGLPRLSEAMPVRVNWGDTPPQKPAWNWWDPEDDELVVQWRCTPLIVHLPGEERPSLVTVDTEGYLALYRQSVDEDGNIRVLPGERVFKMRGLSSFDSKHKPTGEENGLLRLNDGEAGRSGRRTYIMTDWDGDGKLDLLVNSVNVNFLKNVSETEGEWVFEDQGPISTRRLAGHSTTPGMGDWNGDGKQQLMIGAEDGFFYYFPDPADQRP</sequence>
<dbReference type="EMBL" id="JACHVB010000035">
    <property type="protein sequence ID" value="MBC2595242.1"/>
    <property type="molecule type" value="Genomic_DNA"/>
</dbReference>